<protein>
    <submittedName>
        <fullName evidence="4">Filamentous hemagglutinin N-terminal domain-containing protein</fullName>
    </submittedName>
</protein>
<evidence type="ECO:0000259" key="3">
    <source>
        <dbReference type="SMART" id="SM00912"/>
    </source>
</evidence>
<reference evidence="4 5" key="1">
    <citation type="submission" date="2024-09" db="EMBL/GenBank/DDBJ databases">
        <title>Floridaenema gen nov. (Aerosakkonemataceae, Aerosakkonematales ord. nov., Cyanobacteria) from benthic tropical and subtropical fresh waters, with the description of four new species.</title>
        <authorList>
            <person name="Moretto J.A."/>
            <person name="Berthold D.E."/>
            <person name="Lefler F.W."/>
            <person name="Huang I.-S."/>
            <person name="Laughinghouse H. IV."/>
        </authorList>
    </citation>
    <scope>NUCLEOTIDE SEQUENCE [LARGE SCALE GENOMIC DNA]</scope>
    <source>
        <strain evidence="4 5">BLCC-F50</strain>
    </source>
</reference>
<dbReference type="EMBL" id="JBHFNR010000075">
    <property type="protein sequence ID" value="MFB2893404.1"/>
    <property type="molecule type" value="Genomic_DNA"/>
</dbReference>
<dbReference type="NCBIfam" id="TIGR01901">
    <property type="entry name" value="adhes_NPXG"/>
    <property type="match status" value="1"/>
</dbReference>
<dbReference type="SMART" id="SM00912">
    <property type="entry name" value="Haemagg_act"/>
    <property type="match status" value="1"/>
</dbReference>
<name>A0ABV4XR17_9CYAN</name>
<comment type="caution">
    <text evidence="4">The sequence shown here is derived from an EMBL/GenBank/DDBJ whole genome shotgun (WGS) entry which is preliminary data.</text>
</comment>
<feature type="compositionally biased region" description="Polar residues" evidence="1">
    <location>
        <begin position="932"/>
        <end position="945"/>
    </location>
</feature>
<feature type="region of interest" description="Disordered" evidence="1">
    <location>
        <begin position="932"/>
        <end position="955"/>
    </location>
</feature>
<evidence type="ECO:0000313" key="4">
    <source>
        <dbReference type="EMBL" id="MFB2893404.1"/>
    </source>
</evidence>
<keyword evidence="5" id="KW-1185">Reference proteome</keyword>
<organism evidence="4 5">
    <name type="scientific">Floridaenema flaviceps BLCC-F50</name>
    <dbReference type="NCBI Taxonomy" id="3153642"/>
    <lineage>
        <taxon>Bacteria</taxon>
        <taxon>Bacillati</taxon>
        <taxon>Cyanobacteriota</taxon>
        <taxon>Cyanophyceae</taxon>
        <taxon>Oscillatoriophycideae</taxon>
        <taxon>Aerosakkonematales</taxon>
        <taxon>Aerosakkonemataceae</taxon>
        <taxon>Floridanema</taxon>
        <taxon>Floridanema flaviceps</taxon>
    </lineage>
</organism>
<feature type="region of interest" description="Disordered" evidence="1">
    <location>
        <begin position="875"/>
        <end position="912"/>
    </location>
</feature>
<dbReference type="InterPro" id="IPR011050">
    <property type="entry name" value="Pectin_lyase_fold/virulence"/>
</dbReference>
<dbReference type="RefSeq" id="WP_413263065.1">
    <property type="nucleotide sequence ID" value="NZ_JBHFNR010000075.1"/>
</dbReference>
<evidence type="ECO:0000256" key="1">
    <source>
        <dbReference type="SAM" id="MobiDB-lite"/>
    </source>
</evidence>
<dbReference type="SUPFAM" id="SSF51126">
    <property type="entry name" value="Pectin lyase-like"/>
    <property type="match status" value="3"/>
</dbReference>
<feature type="signal peptide" evidence="2">
    <location>
        <begin position="1"/>
        <end position="24"/>
    </location>
</feature>
<evidence type="ECO:0000256" key="2">
    <source>
        <dbReference type="SAM" id="SignalP"/>
    </source>
</evidence>
<feature type="compositionally biased region" description="Basic and acidic residues" evidence="1">
    <location>
        <begin position="946"/>
        <end position="955"/>
    </location>
</feature>
<dbReference type="Proteomes" id="UP001576784">
    <property type="component" value="Unassembled WGS sequence"/>
</dbReference>
<dbReference type="Gene3D" id="2.160.20.10">
    <property type="entry name" value="Single-stranded right-handed beta-helix, Pectin lyase-like"/>
    <property type="match status" value="2"/>
</dbReference>
<gene>
    <name evidence="4" type="ORF">ACE1CI_10865</name>
</gene>
<dbReference type="Pfam" id="PF05860">
    <property type="entry name" value="TPS"/>
    <property type="match status" value="1"/>
</dbReference>
<feature type="chain" id="PRO_5046122594" evidence="2">
    <location>
        <begin position="25"/>
        <end position="955"/>
    </location>
</feature>
<feature type="domain" description="Filamentous haemagglutinin FhaB/tRNA nuclease CdiA-like TPS" evidence="3">
    <location>
        <begin position="29"/>
        <end position="140"/>
    </location>
</feature>
<dbReference type="InterPro" id="IPR012334">
    <property type="entry name" value="Pectin_lyas_fold"/>
</dbReference>
<dbReference type="InterPro" id="IPR008638">
    <property type="entry name" value="FhaB/CdiA-like_TPS"/>
</dbReference>
<sequence>MNNYLTKLGTIFLLLLSAHNPLSAQVIPDATLPNNSVVIPQGNSFRIEGGSTAGSNLFHSFREFSVPTGGEAFFNNAQNIQNIFSRVTGQNISNIDGLIRANGRANLFLINPNGIIFSPNAQLNIGGSFIGSTASSIRFLDGTQFSAVNPTAPSLLTINVPIGLQFGANPQSITNQSQATSLIPLPPLDPRIPIPTNVGLEVSPGQTLALIGGDLNLNNGNLTAFQGEIQLGSVASSGLVTLLPTATGIALDYSGISNFGNIELSGIASVNASGLGGGAIRVRGGNVTLRDRSSFVSDTLGNLDGRGISIGANQFRLSDRSFIGATSLGAGAGGDITISTTDLIQLTGSGFAEFRRIIFDAALTGTLNPLERQGGLFAGTALTGKSGNITLDTRQLTLREGASISNPTFTLGTGGNVTIKASESAEIISSGAFTITFGQGNSGSLNIDTGKLTIRDGAGISTSTFGAGNSGNINVRATDSVFITTERADSPVSTGFATNTIGSTGAAGNIEINTGSLLLEDGGTISSASGFIAVNRLIPASGKGGNLTINATESVQIIGTSTAITSRVSRSQINTGTLGSGNSGDLTINTRRLIMRDGGAIGASTVDAGRGGKITINASELVEASGITRDGAFPSGILTASGDALLASLFPLNPTGEAGNLSLTTNRLIVRDGALIGVNSLGTGNAGTLNVVAFAIALESTGTIDASVRSGEGGNINLQAPFILLRRGSQISTNAGNANGGNININTDNLVALENSDITANAVQGTGGRVNITAQGIFGTQFRPQLTAQSDITASSELGAQFSGIVEINSPEVDTSTGLVELPENFTDISNQIVAGCSASPGNSFVITGRGGLPEDPNQTLRGQTVWRDLRAFAQQGSRGAEGQRSRGAQETFASSTPPTPLPPHPPTSFTEATSWKINSFGQIELISNNTDRIPTDTWNHQTGCDTHKGTLRER</sequence>
<accession>A0ABV4XR17</accession>
<feature type="compositionally biased region" description="Pro residues" evidence="1">
    <location>
        <begin position="898"/>
        <end position="907"/>
    </location>
</feature>
<evidence type="ECO:0000313" key="5">
    <source>
        <dbReference type="Proteomes" id="UP001576784"/>
    </source>
</evidence>
<keyword evidence="2" id="KW-0732">Signal</keyword>
<proteinExistence type="predicted"/>